<comment type="caution">
    <text evidence="2">The sequence shown here is derived from an EMBL/GenBank/DDBJ whole genome shotgun (WGS) entry which is preliminary data.</text>
</comment>
<dbReference type="PROSITE" id="PS51742">
    <property type="entry name" value="PPC"/>
    <property type="match status" value="1"/>
</dbReference>
<dbReference type="Pfam" id="PF03479">
    <property type="entry name" value="PCC"/>
    <property type="match status" value="1"/>
</dbReference>
<name>A0ABV2KPS1_9HYPH</name>
<reference evidence="2 3" key="1">
    <citation type="submission" date="2024-06" db="EMBL/GenBank/DDBJ databases">
        <title>Genomic Encyclopedia of Type Strains, Phase IV (KMG-IV): sequencing the most valuable type-strain genomes for metagenomic binning, comparative biology and taxonomic classification.</title>
        <authorList>
            <person name="Goeker M."/>
        </authorList>
    </citation>
    <scope>NUCLEOTIDE SEQUENCE [LARGE SCALE GENOMIC DNA]</scope>
    <source>
        <strain evidence="2 3">DSM 19730</strain>
    </source>
</reference>
<proteinExistence type="predicted"/>
<feature type="domain" description="PPC" evidence="1">
    <location>
        <begin position="7"/>
        <end position="165"/>
    </location>
</feature>
<sequence>MTDEIVSTMGRIFTVRLGPSDDLFLAIQDIVRRHDIRAGVVLSITGACTKAVVQKFIDGQQSIGVVEIDGPMEVSGHGIVGWVRAPDRGAEPFGVGRYIDGEPYVHVHLTITSSKTTLCGHLMEGCIVRSRHDHSHFTIMVAEVEGAALEMRLNSELEAKGKGFGVYHELVPLN</sequence>
<evidence type="ECO:0000313" key="2">
    <source>
        <dbReference type="EMBL" id="MET3663072.1"/>
    </source>
</evidence>
<evidence type="ECO:0000313" key="3">
    <source>
        <dbReference type="Proteomes" id="UP001549143"/>
    </source>
</evidence>
<dbReference type="InterPro" id="IPR005175">
    <property type="entry name" value="PPC_dom"/>
</dbReference>
<dbReference type="EMBL" id="JBEPMN010000018">
    <property type="protein sequence ID" value="MET3663072.1"/>
    <property type="molecule type" value="Genomic_DNA"/>
</dbReference>
<dbReference type="SUPFAM" id="SSF117856">
    <property type="entry name" value="AF0104/ALDC/Ptd012-like"/>
    <property type="match status" value="1"/>
</dbReference>
<dbReference type="Proteomes" id="UP001549143">
    <property type="component" value="Unassembled WGS sequence"/>
</dbReference>
<organism evidence="2 3">
    <name type="scientific">Aquamicrobium ahrensii</name>
    <dbReference type="NCBI Taxonomy" id="469551"/>
    <lineage>
        <taxon>Bacteria</taxon>
        <taxon>Pseudomonadati</taxon>
        <taxon>Pseudomonadota</taxon>
        <taxon>Alphaproteobacteria</taxon>
        <taxon>Hyphomicrobiales</taxon>
        <taxon>Phyllobacteriaceae</taxon>
        <taxon>Aquamicrobium</taxon>
    </lineage>
</organism>
<keyword evidence="3" id="KW-1185">Reference proteome</keyword>
<gene>
    <name evidence="2" type="ORF">ABID44_003427</name>
</gene>
<evidence type="ECO:0000259" key="1">
    <source>
        <dbReference type="PROSITE" id="PS51742"/>
    </source>
</evidence>
<dbReference type="Gene3D" id="3.30.1330.80">
    <property type="entry name" value="Hypothetical protein, similar to alpha- acetolactate decarboxylase, domain 2"/>
    <property type="match status" value="1"/>
</dbReference>
<accession>A0ABV2KPS1</accession>
<dbReference type="RefSeq" id="WP_354152896.1">
    <property type="nucleotide sequence ID" value="NZ_JBEPMN010000018.1"/>
</dbReference>
<protein>
    <submittedName>
        <fullName evidence="2">DNA-binding protein with PD1-like motif</fullName>
    </submittedName>
</protein>
<dbReference type="CDD" id="cd11378">
    <property type="entry name" value="DUF296"/>
    <property type="match status" value="1"/>
</dbReference>